<sequence length="200" mass="21906">MNFKFLLLATLCTIVLSACGTQSPSNTNLDSSSDPETTTESNNSNGTEASTFSQATTKTSVSETVFEKNDKNTVDFKTLMELIGKSDSNVVSVLGEGDPLTNDDSVLLNRDYTLSLFNEDVSVSLAFNLYQHKANLLDQCTIYLTKPDLDGYKKILVGLLGTPSETYEKSYFFETSTATVLLADPFDDVPYIEISPNKID</sequence>
<dbReference type="OrthoDB" id="2660472at2"/>
<dbReference type="EMBL" id="WNME01000040">
    <property type="protein sequence ID" value="MUB67001.1"/>
    <property type="molecule type" value="Genomic_DNA"/>
</dbReference>
<evidence type="ECO:0000313" key="4">
    <source>
        <dbReference type="EMBL" id="MUB67001.1"/>
    </source>
</evidence>
<feature type="chain" id="PRO_5042683872" description="Lipoprotein" evidence="2">
    <location>
        <begin position="21"/>
        <end position="200"/>
    </location>
</feature>
<dbReference type="AlphaFoldDB" id="A0A174WXZ6"/>
<evidence type="ECO:0000313" key="3">
    <source>
        <dbReference type="EMBL" id="GKH02834.1"/>
    </source>
</evidence>
<dbReference type="Proteomes" id="UP000434223">
    <property type="component" value="Unassembled WGS sequence"/>
</dbReference>
<evidence type="ECO:0000313" key="5">
    <source>
        <dbReference type="Proteomes" id="UP000434223"/>
    </source>
</evidence>
<name>A0A174WXZ6_9FIRM</name>
<evidence type="ECO:0008006" key="7">
    <source>
        <dbReference type="Google" id="ProtNLM"/>
    </source>
</evidence>
<evidence type="ECO:0000256" key="2">
    <source>
        <dbReference type="SAM" id="SignalP"/>
    </source>
</evidence>
<proteinExistence type="predicted"/>
<dbReference type="Proteomes" id="UP001055091">
    <property type="component" value="Unassembled WGS sequence"/>
</dbReference>
<evidence type="ECO:0000256" key="1">
    <source>
        <dbReference type="SAM" id="MobiDB-lite"/>
    </source>
</evidence>
<dbReference type="RefSeq" id="WP_039893447.1">
    <property type="nucleotide sequence ID" value="NZ_BQNJ01000002.1"/>
</dbReference>
<gene>
    <name evidence="3" type="ORF">CE91St55_48150</name>
    <name evidence="4" type="ORF">GNE07_28695</name>
</gene>
<keyword evidence="2" id="KW-0732">Signal</keyword>
<dbReference type="EMBL" id="BQNJ01000002">
    <property type="protein sequence ID" value="GKH02834.1"/>
    <property type="molecule type" value="Genomic_DNA"/>
</dbReference>
<feature type="signal peptide" evidence="2">
    <location>
        <begin position="1"/>
        <end position="20"/>
    </location>
</feature>
<protein>
    <recommendedName>
        <fullName evidence="7">Lipoprotein</fullName>
    </recommendedName>
</protein>
<reference evidence="4 5" key="1">
    <citation type="submission" date="2019-09" db="EMBL/GenBank/DDBJ databases">
        <title>Draft genome sequencing of Hungatella hathewayi 123Y-2.</title>
        <authorList>
            <person name="Lv Q."/>
            <person name="Li S."/>
        </authorList>
    </citation>
    <scope>NUCLEOTIDE SEQUENCE [LARGE SCALE GENOMIC DNA]</scope>
    <source>
        <strain evidence="4 5">123Y-2</strain>
    </source>
</reference>
<organism evidence="3 6">
    <name type="scientific">Hungatella hathewayi</name>
    <dbReference type="NCBI Taxonomy" id="154046"/>
    <lineage>
        <taxon>Bacteria</taxon>
        <taxon>Bacillati</taxon>
        <taxon>Bacillota</taxon>
        <taxon>Clostridia</taxon>
        <taxon>Lachnospirales</taxon>
        <taxon>Lachnospiraceae</taxon>
        <taxon>Hungatella</taxon>
    </lineage>
</organism>
<dbReference type="GeneID" id="93149025"/>
<dbReference type="PROSITE" id="PS51257">
    <property type="entry name" value="PROKAR_LIPOPROTEIN"/>
    <property type="match status" value="1"/>
</dbReference>
<reference evidence="3" key="2">
    <citation type="submission" date="2022-01" db="EMBL/GenBank/DDBJ databases">
        <title>Novel bile acid biosynthetic pathways are enriched in the microbiome of centenarians.</title>
        <authorList>
            <person name="Sato Y."/>
            <person name="Atarashi K."/>
            <person name="Plichta R.D."/>
            <person name="Arai Y."/>
            <person name="Sasajima S."/>
            <person name="Kearney M.S."/>
            <person name="Suda W."/>
            <person name="Takeshita K."/>
            <person name="Sasaki T."/>
            <person name="Okamoto S."/>
            <person name="Skelly N.A."/>
            <person name="Okamura Y."/>
            <person name="Vlamakis H."/>
            <person name="Li Y."/>
            <person name="Tanoue T."/>
            <person name="Takei H."/>
            <person name="Nittono H."/>
            <person name="Narushima S."/>
            <person name="Irie J."/>
            <person name="Itoh H."/>
            <person name="Moriya K."/>
            <person name="Sugiura Y."/>
            <person name="Suematsu M."/>
            <person name="Moritoki N."/>
            <person name="Shibata S."/>
            <person name="Littman R.D."/>
            <person name="Fischbach A.M."/>
            <person name="Uwamino Y."/>
            <person name="Inoue T."/>
            <person name="Honda A."/>
            <person name="Hattori M."/>
            <person name="Murai T."/>
            <person name="Xavier J.R."/>
            <person name="Hirose N."/>
            <person name="Honda K."/>
        </authorList>
    </citation>
    <scope>NUCLEOTIDE SEQUENCE</scope>
    <source>
        <strain evidence="3">CE91-St55</strain>
    </source>
</reference>
<comment type="caution">
    <text evidence="3">The sequence shown here is derived from an EMBL/GenBank/DDBJ whole genome shotgun (WGS) entry which is preliminary data.</text>
</comment>
<evidence type="ECO:0000313" key="6">
    <source>
        <dbReference type="Proteomes" id="UP001055091"/>
    </source>
</evidence>
<feature type="compositionally biased region" description="Low complexity" evidence="1">
    <location>
        <begin position="31"/>
        <end position="51"/>
    </location>
</feature>
<accession>A0A174WXZ6</accession>
<feature type="region of interest" description="Disordered" evidence="1">
    <location>
        <begin position="22"/>
        <end position="56"/>
    </location>
</feature>